<keyword evidence="2" id="KW-0812">Transmembrane</keyword>
<protein>
    <submittedName>
        <fullName evidence="3">Uncharacterized protein</fullName>
    </submittedName>
</protein>
<dbReference type="InterPro" id="IPR056894">
    <property type="entry name" value="AtTam38"/>
</dbReference>
<feature type="compositionally biased region" description="Low complexity" evidence="1">
    <location>
        <begin position="72"/>
        <end position="81"/>
    </location>
</feature>
<feature type="transmembrane region" description="Helical" evidence="2">
    <location>
        <begin position="186"/>
        <end position="207"/>
    </location>
</feature>
<dbReference type="Pfam" id="PF25114">
    <property type="entry name" value="AtTam38"/>
    <property type="match status" value="1"/>
</dbReference>
<keyword evidence="2" id="KW-0472">Membrane</keyword>
<sequence>MSGSLSLLLSSTSSLNWGRGYLPQRRLTSPLHPTSFRLPSLRATAGQFPQGFPSRRAARFPLSAASDGGIQAEESSSAASDEVAEARGRSTLPERFRNLNKETPDRPLRWPWLVALGFLAYAWRAVLWELSNWRNAAAAVVGSAGYLSKLLFGLLYRLIGPPITAILWCVDFALNLTRTAYSSVVAAAPVAELLWIIALTSAVMAAAEAASPGSVNGQRHLLTAAGVLGYAAVGGTITGLLFWPLLVGAFCFSRFVQKKDAVEAALPPAALLVAVGAPWLRAVAMAAFLGLAVLQNSRSPAEEVAAGGDSERAAAPVPLRLAGLAVGIHLAARWLRYRHLTWMIV</sequence>
<feature type="transmembrane region" description="Helical" evidence="2">
    <location>
        <begin position="227"/>
        <end position="252"/>
    </location>
</feature>
<proteinExistence type="predicted"/>
<reference evidence="3" key="1">
    <citation type="submission" date="2020-02" db="EMBL/GenBank/DDBJ databases">
        <authorList>
            <person name="Scholz U."/>
            <person name="Mascher M."/>
            <person name="Fiebig A."/>
        </authorList>
    </citation>
    <scope>NUCLEOTIDE SEQUENCE</scope>
</reference>
<evidence type="ECO:0000256" key="1">
    <source>
        <dbReference type="SAM" id="MobiDB-lite"/>
    </source>
</evidence>
<evidence type="ECO:0000256" key="2">
    <source>
        <dbReference type="SAM" id="Phobius"/>
    </source>
</evidence>
<dbReference type="OrthoDB" id="1930779at2759"/>
<gene>
    <name evidence="3" type="ORF">SI8410_15019867</name>
</gene>
<feature type="region of interest" description="Disordered" evidence="1">
    <location>
        <begin position="68"/>
        <end position="87"/>
    </location>
</feature>
<evidence type="ECO:0000313" key="3">
    <source>
        <dbReference type="EMBL" id="CAA7409189.1"/>
    </source>
</evidence>
<dbReference type="EMBL" id="LR746278">
    <property type="protein sequence ID" value="CAA7409189.1"/>
    <property type="molecule type" value="Genomic_DNA"/>
</dbReference>
<evidence type="ECO:0000313" key="4">
    <source>
        <dbReference type="Proteomes" id="UP000663760"/>
    </source>
</evidence>
<feature type="transmembrane region" description="Helical" evidence="2">
    <location>
        <begin position="313"/>
        <end position="335"/>
    </location>
</feature>
<accession>A0A7I8LGN3</accession>
<dbReference type="AlphaFoldDB" id="A0A7I8LGN3"/>
<name>A0A7I8LGN3_SPIIN</name>
<dbReference type="Proteomes" id="UP000663760">
    <property type="component" value="Chromosome 15"/>
</dbReference>
<feature type="transmembrane region" description="Helical" evidence="2">
    <location>
        <begin position="150"/>
        <end position="174"/>
    </location>
</feature>
<keyword evidence="2" id="KW-1133">Transmembrane helix</keyword>
<keyword evidence="4" id="KW-1185">Reference proteome</keyword>
<feature type="transmembrane region" description="Helical" evidence="2">
    <location>
        <begin position="264"/>
        <end position="293"/>
    </location>
</feature>
<organism evidence="3 4">
    <name type="scientific">Spirodela intermedia</name>
    <name type="common">Intermediate duckweed</name>
    <dbReference type="NCBI Taxonomy" id="51605"/>
    <lineage>
        <taxon>Eukaryota</taxon>
        <taxon>Viridiplantae</taxon>
        <taxon>Streptophyta</taxon>
        <taxon>Embryophyta</taxon>
        <taxon>Tracheophyta</taxon>
        <taxon>Spermatophyta</taxon>
        <taxon>Magnoliopsida</taxon>
        <taxon>Liliopsida</taxon>
        <taxon>Araceae</taxon>
        <taxon>Lemnoideae</taxon>
        <taxon>Spirodela</taxon>
    </lineage>
</organism>